<dbReference type="InterPro" id="IPR019826">
    <property type="entry name" value="Carboxylesterase_B_AS"/>
</dbReference>
<dbReference type="Proteomes" id="UP001583186">
    <property type="component" value="Unassembled WGS sequence"/>
</dbReference>
<organism evidence="5 6">
    <name type="scientific">Sporothrix stenoceras</name>
    <dbReference type="NCBI Taxonomy" id="5173"/>
    <lineage>
        <taxon>Eukaryota</taxon>
        <taxon>Fungi</taxon>
        <taxon>Dikarya</taxon>
        <taxon>Ascomycota</taxon>
        <taxon>Pezizomycotina</taxon>
        <taxon>Sordariomycetes</taxon>
        <taxon>Sordariomycetidae</taxon>
        <taxon>Ophiostomatales</taxon>
        <taxon>Ophiostomataceae</taxon>
        <taxon>Sporothrix</taxon>
    </lineage>
</organism>
<reference evidence="5 6" key="1">
    <citation type="journal article" date="2024" name="IMA Fungus">
        <title>IMA Genome - F19 : A genome assembly and annotation guide to empower mycologists, including annotated draft genome sequences of Ceratocystis pirilliformis, Diaporthe australafricana, Fusarium ophioides, Paecilomyces lecythidis, and Sporothrix stenoceras.</title>
        <authorList>
            <person name="Aylward J."/>
            <person name="Wilson A.M."/>
            <person name="Visagie C.M."/>
            <person name="Spraker J."/>
            <person name="Barnes I."/>
            <person name="Buitendag C."/>
            <person name="Ceriani C."/>
            <person name="Del Mar Angel L."/>
            <person name="du Plessis D."/>
            <person name="Fuchs T."/>
            <person name="Gasser K."/>
            <person name="Kramer D."/>
            <person name="Li W."/>
            <person name="Munsamy K."/>
            <person name="Piso A."/>
            <person name="Price J.L."/>
            <person name="Sonnekus B."/>
            <person name="Thomas C."/>
            <person name="van der Nest A."/>
            <person name="van Dijk A."/>
            <person name="van Heerden A."/>
            <person name="van Vuuren N."/>
            <person name="Yilmaz N."/>
            <person name="Duong T.A."/>
            <person name="van der Merwe N.A."/>
            <person name="Wingfield M.J."/>
            <person name="Wingfield B.D."/>
        </authorList>
    </citation>
    <scope>NUCLEOTIDE SEQUENCE [LARGE SCALE GENOMIC DNA]</scope>
    <source>
        <strain evidence="5 6">CMW 5346</strain>
    </source>
</reference>
<dbReference type="EC" id="3.1.1.-" evidence="3"/>
<keyword evidence="2 3" id="KW-0378">Hydrolase</keyword>
<dbReference type="SUPFAM" id="SSF53474">
    <property type="entry name" value="alpha/beta-Hydrolases"/>
    <property type="match status" value="1"/>
</dbReference>
<proteinExistence type="inferred from homology"/>
<dbReference type="InterPro" id="IPR029058">
    <property type="entry name" value="AB_hydrolase_fold"/>
</dbReference>
<dbReference type="PANTHER" id="PTHR43918">
    <property type="entry name" value="ACETYLCHOLINESTERASE"/>
    <property type="match status" value="1"/>
</dbReference>
<gene>
    <name evidence="5" type="ORF">Sste5346_010245</name>
</gene>
<evidence type="ECO:0000256" key="2">
    <source>
        <dbReference type="ARBA" id="ARBA00022801"/>
    </source>
</evidence>
<dbReference type="EMBL" id="JAWCUI010000122">
    <property type="protein sequence ID" value="KAL1887404.1"/>
    <property type="molecule type" value="Genomic_DNA"/>
</dbReference>
<evidence type="ECO:0000259" key="4">
    <source>
        <dbReference type="Pfam" id="PF00135"/>
    </source>
</evidence>
<dbReference type="Pfam" id="PF00135">
    <property type="entry name" value="COesterase"/>
    <property type="match status" value="2"/>
</dbReference>
<keyword evidence="6" id="KW-1185">Reference proteome</keyword>
<evidence type="ECO:0000256" key="1">
    <source>
        <dbReference type="ARBA" id="ARBA00005964"/>
    </source>
</evidence>
<dbReference type="PROSITE" id="PS00122">
    <property type="entry name" value="CARBOXYLESTERASE_B_1"/>
    <property type="match status" value="1"/>
</dbReference>
<feature type="chain" id="PRO_5045003207" description="Carboxylic ester hydrolase" evidence="3">
    <location>
        <begin position="22"/>
        <end position="519"/>
    </location>
</feature>
<dbReference type="InterPro" id="IPR002018">
    <property type="entry name" value="CarbesteraseB"/>
</dbReference>
<feature type="domain" description="Carboxylesterase type B" evidence="4">
    <location>
        <begin position="383"/>
        <end position="490"/>
    </location>
</feature>
<keyword evidence="3" id="KW-0732">Signal</keyword>
<feature type="signal peptide" evidence="3">
    <location>
        <begin position="1"/>
        <end position="21"/>
    </location>
</feature>
<feature type="domain" description="Carboxylesterase type B" evidence="4">
    <location>
        <begin position="39"/>
        <end position="369"/>
    </location>
</feature>
<name>A0ABR3YJ03_9PEZI</name>
<comment type="caution">
    <text evidence="5">The sequence shown here is derived from an EMBL/GenBank/DDBJ whole genome shotgun (WGS) entry which is preliminary data.</text>
</comment>
<sequence>MVGLLKAAASALAFGPLLASAGPVSLDRGSSNFSIEAPLVVKTSSGIVHGAINESVPLTRHFLGIPYAQSTFGENRFKLAQPLPASAANRIVHAENFGPNCPQYEATAPSVYTKVRREYFIQGVNGDDCLSVSVWAPLYPTEEKVPVIVWVYGGGQTTGGSSVPYQNPQRWVQRTQSHIVVSLQYRLNFFGQPNAPTQNAGLYIFDARAALEWIRDNIRAFGGDSERMVIWGQSAGATLVGALSIGWPDDPIVKGFIQDSGGIEGQGVHTMYQDTAFSNFTFIANQLGCTGNASAKVDCMSTVPQSDVEAFLQYYQDTGLKPAIVFQSYNDNNHTFANYTVAYDSGHYAKLPKILGHNAVDGASTAALQSGPPDIVGPTPEAELAATLHVRCDVVWEAQIRESLGATTYRFEYAGNFSNVSPLPFMGAYHSSELPMIFGTYADIGGEGTQFQKDTSEAMQDLWLTFARDPENGLANAGWPKYSTGVVEVLGGEVNGTQKTRYTVAKGTIEDACLTYTGT</sequence>
<protein>
    <recommendedName>
        <fullName evidence="3">Carboxylic ester hydrolase</fullName>
        <ecNumber evidence="3">3.1.1.-</ecNumber>
    </recommendedName>
</protein>
<dbReference type="PANTHER" id="PTHR43918:SF4">
    <property type="entry name" value="CARBOXYLIC ESTER HYDROLASE"/>
    <property type="match status" value="1"/>
</dbReference>
<accession>A0ABR3YJ03</accession>
<evidence type="ECO:0000313" key="6">
    <source>
        <dbReference type="Proteomes" id="UP001583186"/>
    </source>
</evidence>
<evidence type="ECO:0000313" key="5">
    <source>
        <dbReference type="EMBL" id="KAL1887404.1"/>
    </source>
</evidence>
<dbReference type="Gene3D" id="3.40.50.1820">
    <property type="entry name" value="alpha/beta hydrolase"/>
    <property type="match status" value="2"/>
</dbReference>
<evidence type="ECO:0000256" key="3">
    <source>
        <dbReference type="RuleBase" id="RU361235"/>
    </source>
</evidence>
<comment type="similarity">
    <text evidence="1 3">Belongs to the type-B carboxylesterase/lipase family.</text>
</comment>
<dbReference type="InterPro" id="IPR050654">
    <property type="entry name" value="AChE-related_enzymes"/>
</dbReference>